<proteinExistence type="predicted"/>
<evidence type="ECO:0000256" key="3">
    <source>
        <dbReference type="ARBA" id="ARBA00023163"/>
    </source>
</evidence>
<dbReference type="PROSITE" id="PS50987">
    <property type="entry name" value="HTH_ARSR_2"/>
    <property type="match status" value="1"/>
</dbReference>
<comment type="caution">
    <text evidence="5">The sequence shown here is derived from an EMBL/GenBank/DDBJ whole genome shotgun (WGS) entry which is preliminary data.</text>
</comment>
<dbReference type="AlphaFoldDB" id="A0A8J3I0Z2"/>
<reference evidence="5" key="1">
    <citation type="submission" date="2020-10" db="EMBL/GenBank/DDBJ databases">
        <title>Taxonomic study of unclassified bacteria belonging to the class Ktedonobacteria.</title>
        <authorList>
            <person name="Yabe S."/>
            <person name="Wang C.M."/>
            <person name="Zheng Y."/>
            <person name="Sakai Y."/>
            <person name="Cavaletti L."/>
            <person name="Monciardini P."/>
            <person name="Donadio S."/>
        </authorList>
    </citation>
    <scope>NUCLEOTIDE SEQUENCE</scope>
    <source>
        <strain evidence="5">SOSP1-1</strain>
    </source>
</reference>
<evidence type="ECO:0000256" key="2">
    <source>
        <dbReference type="ARBA" id="ARBA00023125"/>
    </source>
</evidence>
<dbReference type="RefSeq" id="WP_220197218.1">
    <property type="nucleotide sequence ID" value="NZ_BNJF01000003.1"/>
</dbReference>
<dbReference type="GO" id="GO:0003700">
    <property type="term" value="F:DNA-binding transcription factor activity"/>
    <property type="evidence" value="ECO:0007669"/>
    <property type="project" value="InterPro"/>
</dbReference>
<dbReference type="Proteomes" id="UP000612362">
    <property type="component" value="Unassembled WGS sequence"/>
</dbReference>
<feature type="domain" description="HTH arsR-type" evidence="4">
    <location>
        <begin position="1"/>
        <end position="95"/>
    </location>
</feature>
<keyword evidence="6" id="KW-1185">Reference proteome</keyword>
<organism evidence="5 6">
    <name type="scientific">Ktedonospora formicarum</name>
    <dbReference type="NCBI Taxonomy" id="2778364"/>
    <lineage>
        <taxon>Bacteria</taxon>
        <taxon>Bacillati</taxon>
        <taxon>Chloroflexota</taxon>
        <taxon>Ktedonobacteria</taxon>
        <taxon>Ktedonobacterales</taxon>
        <taxon>Ktedonobacteraceae</taxon>
        <taxon>Ktedonospora</taxon>
    </lineage>
</organism>
<evidence type="ECO:0000259" key="4">
    <source>
        <dbReference type="PROSITE" id="PS50987"/>
    </source>
</evidence>
<gene>
    <name evidence="5" type="ORF">KSX_61650</name>
</gene>
<dbReference type="InterPro" id="IPR036388">
    <property type="entry name" value="WH-like_DNA-bd_sf"/>
</dbReference>
<keyword evidence="3" id="KW-0804">Transcription</keyword>
<dbReference type="SUPFAM" id="SSF46785">
    <property type="entry name" value="Winged helix' DNA-binding domain"/>
    <property type="match status" value="1"/>
</dbReference>
<dbReference type="InterPro" id="IPR036390">
    <property type="entry name" value="WH_DNA-bd_sf"/>
</dbReference>
<dbReference type="PANTHER" id="PTHR33154:SF33">
    <property type="entry name" value="TRANSCRIPTIONAL REPRESSOR SDPR"/>
    <property type="match status" value="1"/>
</dbReference>
<dbReference type="EMBL" id="BNJF01000003">
    <property type="protein sequence ID" value="GHO48002.1"/>
    <property type="molecule type" value="Genomic_DNA"/>
</dbReference>
<dbReference type="SMART" id="SM00418">
    <property type="entry name" value="HTH_ARSR"/>
    <property type="match status" value="1"/>
</dbReference>
<dbReference type="InterPro" id="IPR011991">
    <property type="entry name" value="ArsR-like_HTH"/>
</dbReference>
<dbReference type="Gene3D" id="1.10.10.10">
    <property type="entry name" value="Winged helix-like DNA-binding domain superfamily/Winged helix DNA-binding domain"/>
    <property type="match status" value="1"/>
</dbReference>
<protein>
    <submittedName>
        <fullName evidence="5">Transcriptional regulator</fullName>
    </submittedName>
</protein>
<sequence length="114" mass="12629">MSSTAPFNEELWFAVAEPSRRKLIELLLLKGEATASKLADEVPFSRQAVSKHIAVLKRAGLVKERKAGKEVLFSLSPDGLSVAAQELSRAATLWDERLQKIKQIAENFPTENLP</sequence>
<keyword evidence="1" id="KW-0805">Transcription regulation</keyword>
<dbReference type="CDD" id="cd00090">
    <property type="entry name" value="HTH_ARSR"/>
    <property type="match status" value="1"/>
</dbReference>
<evidence type="ECO:0000256" key="1">
    <source>
        <dbReference type="ARBA" id="ARBA00023015"/>
    </source>
</evidence>
<dbReference type="PRINTS" id="PR00778">
    <property type="entry name" value="HTHARSR"/>
</dbReference>
<accession>A0A8J3I0Z2</accession>
<dbReference type="Pfam" id="PF12840">
    <property type="entry name" value="HTH_20"/>
    <property type="match status" value="1"/>
</dbReference>
<dbReference type="InterPro" id="IPR051081">
    <property type="entry name" value="HTH_MetalResp_TranReg"/>
</dbReference>
<name>A0A8J3I0Z2_9CHLR</name>
<dbReference type="NCBIfam" id="NF033788">
    <property type="entry name" value="HTH_metalloreg"/>
    <property type="match status" value="1"/>
</dbReference>
<evidence type="ECO:0000313" key="6">
    <source>
        <dbReference type="Proteomes" id="UP000612362"/>
    </source>
</evidence>
<evidence type="ECO:0000313" key="5">
    <source>
        <dbReference type="EMBL" id="GHO48002.1"/>
    </source>
</evidence>
<keyword evidence="2" id="KW-0238">DNA-binding</keyword>
<dbReference type="InterPro" id="IPR001845">
    <property type="entry name" value="HTH_ArsR_DNA-bd_dom"/>
</dbReference>
<dbReference type="GO" id="GO:0003677">
    <property type="term" value="F:DNA binding"/>
    <property type="evidence" value="ECO:0007669"/>
    <property type="project" value="UniProtKB-KW"/>
</dbReference>
<dbReference type="PANTHER" id="PTHR33154">
    <property type="entry name" value="TRANSCRIPTIONAL REGULATOR, ARSR FAMILY"/>
    <property type="match status" value="1"/>
</dbReference>